<reference evidence="2" key="1">
    <citation type="journal article" date="2015" name="Nature">
        <title>Complex archaea that bridge the gap between prokaryotes and eukaryotes.</title>
        <authorList>
            <person name="Spang A."/>
            <person name="Saw J.H."/>
            <person name="Jorgensen S.L."/>
            <person name="Zaremba-Niedzwiedzka K."/>
            <person name="Martijn J."/>
            <person name="Lind A.E."/>
            <person name="van Eijk R."/>
            <person name="Schleper C."/>
            <person name="Guy L."/>
            <person name="Ettema T.J."/>
        </authorList>
    </citation>
    <scope>NUCLEOTIDE SEQUENCE</scope>
</reference>
<organism evidence="2">
    <name type="scientific">marine sediment metagenome</name>
    <dbReference type="NCBI Taxonomy" id="412755"/>
    <lineage>
        <taxon>unclassified sequences</taxon>
        <taxon>metagenomes</taxon>
        <taxon>ecological metagenomes</taxon>
    </lineage>
</organism>
<feature type="region of interest" description="Disordered" evidence="1">
    <location>
        <begin position="60"/>
        <end position="82"/>
    </location>
</feature>
<comment type="caution">
    <text evidence="2">The sequence shown here is derived from an EMBL/GenBank/DDBJ whole genome shotgun (WGS) entry which is preliminary data.</text>
</comment>
<dbReference type="EMBL" id="LAZR01050689">
    <property type="protein sequence ID" value="KKK86794.1"/>
    <property type="molecule type" value="Genomic_DNA"/>
</dbReference>
<evidence type="ECO:0000313" key="2">
    <source>
        <dbReference type="EMBL" id="KKK86794.1"/>
    </source>
</evidence>
<gene>
    <name evidence="2" type="ORF">LCGC14_2759680</name>
</gene>
<name>A0A0F9B7V3_9ZZZZ</name>
<evidence type="ECO:0000256" key="1">
    <source>
        <dbReference type="SAM" id="MobiDB-lite"/>
    </source>
</evidence>
<dbReference type="AlphaFoldDB" id="A0A0F9B7V3"/>
<protein>
    <submittedName>
        <fullName evidence="2">Uncharacterized protein</fullName>
    </submittedName>
</protein>
<accession>A0A0F9B7V3</accession>
<proteinExistence type="predicted"/>
<sequence length="82" mass="8865">MVLQLGTLLAVQELFEEALAGRDVLGIDCPGCDLGGERCPGPGPRDRGVLPDRVRDQKVIRHGQDRTNPQRGASKMLSVLDT</sequence>